<protein>
    <recommendedName>
        <fullName evidence="5">Tissue inhibitor of metalloproteinase</fullName>
    </recommendedName>
</protein>
<keyword evidence="1" id="KW-0472">Membrane</keyword>
<evidence type="ECO:0008006" key="5">
    <source>
        <dbReference type="Google" id="ProtNLM"/>
    </source>
</evidence>
<evidence type="ECO:0000313" key="3">
    <source>
        <dbReference type="EMBL" id="MDZ5661504.1"/>
    </source>
</evidence>
<dbReference type="Gene3D" id="2.40.50.120">
    <property type="match status" value="1"/>
</dbReference>
<reference evidence="3 4" key="1">
    <citation type="submission" date="2023-11" db="EMBL/GenBank/DDBJ databases">
        <title>Novel species in genus Nocardioides.</title>
        <authorList>
            <person name="Zhou H."/>
        </authorList>
    </citation>
    <scope>NUCLEOTIDE SEQUENCE [LARGE SCALE GENOMIC DNA]</scope>
    <source>
        <strain evidence="3 4">S-58</strain>
    </source>
</reference>
<evidence type="ECO:0000256" key="1">
    <source>
        <dbReference type="SAM" id="Phobius"/>
    </source>
</evidence>
<keyword evidence="2" id="KW-0732">Signal</keyword>
<feature type="transmembrane region" description="Helical" evidence="1">
    <location>
        <begin position="178"/>
        <end position="195"/>
    </location>
</feature>
<keyword evidence="4" id="KW-1185">Reference proteome</keyword>
<dbReference type="InterPro" id="IPR008993">
    <property type="entry name" value="TIMP-like_OB-fold"/>
</dbReference>
<dbReference type="RefSeq" id="WP_322423768.1">
    <property type="nucleotide sequence ID" value="NZ_JAXQPW010000001.1"/>
</dbReference>
<evidence type="ECO:0000313" key="4">
    <source>
        <dbReference type="Proteomes" id="UP001291999"/>
    </source>
</evidence>
<dbReference type="EMBL" id="JAXQPW010000001">
    <property type="protein sequence ID" value="MDZ5661504.1"/>
    <property type="molecule type" value="Genomic_DNA"/>
</dbReference>
<proteinExistence type="predicted"/>
<dbReference type="Proteomes" id="UP001291999">
    <property type="component" value="Unassembled WGS sequence"/>
</dbReference>
<organism evidence="3 4">
    <name type="scientific">Nocardioides renjunii</name>
    <dbReference type="NCBI Taxonomy" id="3095075"/>
    <lineage>
        <taxon>Bacteria</taxon>
        <taxon>Bacillati</taxon>
        <taxon>Actinomycetota</taxon>
        <taxon>Actinomycetes</taxon>
        <taxon>Propionibacteriales</taxon>
        <taxon>Nocardioidaceae</taxon>
        <taxon>Nocardioides</taxon>
    </lineage>
</organism>
<accession>A0ABU5K9I3</accession>
<name>A0ABU5K9I3_9ACTN</name>
<keyword evidence="1" id="KW-1133">Transmembrane helix</keyword>
<comment type="caution">
    <text evidence="3">The sequence shown here is derived from an EMBL/GenBank/DDBJ whole genome shotgun (WGS) entry which is preliminary data.</text>
</comment>
<feature type="chain" id="PRO_5046866141" description="Tissue inhibitor of metalloproteinase" evidence="2">
    <location>
        <begin position="33"/>
        <end position="201"/>
    </location>
</feature>
<gene>
    <name evidence="3" type="ORF">SFC79_06975</name>
</gene>
<feature type="signal peptide" evidence="2">
    <location>
        <begin position="1"/>
        <end position="32"/>
    </location>
</feature>
<dbReference type="SUPFAM" id="SSF50242">
    <property type="entry name" value="TIMP-like"/>
    <property type="match status" value="1"/>
</dbReference>
<sequence length="201" mass="20133">MLGAVRPAATMLLACLGLLAGLVVGVAGPALAAAAPAPAACTCKQGQLEQQVQRADVVFIGTVDNVELAGDDHTYDITASRAYRGTPERSTQVVSVGGRNACGLGELGVGTTYVFLATGDAAPYDADSCGGTSVANPAKVDEIEALLGEGTSVEPPPPPTAELTRVEDSPPAGFARTAAPGAAAALIGLLGLVVVRRLARR</sequence>
<evidence type="ECO:0000256" key="2">
    <source>
        <dbReference type="SAM" id="SignalP"/>
    </source>
</evidence>
<keyword evidence="1" id="KW-0812">Transmembrane</keyword>